<dbReference type="InParanoid" id="A0A2K1R1B5"/>
<evidence type="ECO:0000256" key="5">
    <source>
        <dbReference type="ARBA" id="ARBA00023242"/>
    </source>
</evidence>
<dbReference type="GO" id="GO:0003677">
    <property type="term" value="F:DNA binding"/>
    <property type="evidence" value="ECO:0007669"/>
    <property type="project" value="InterPro"/>
</dbReference>
<keyword evidence="5" id="KW-0539">Nucleus</keyword>
<dbReference type="OrthoDB" id="5426798at2759"/>
<reference evidence="8 9" key="1">
    <citation type="submission" date="2017-06" db="EMBL/GenBank/DDBJ databases">
        <title>Draft genome sequence of a variant of Elsinoe murrayae.</title>
        <authorList>
            <person name="Cheng Q."/>
        </authorList>
    </citation>
    <scope>NUCLEOTIDE SEQUENCE [LARGE SCALE GENOMIC DNA]</scope>
    <source>
        <strain evidence="8 9">CQ-2017a</strain>
    </source>
</reference>
<dbReference type="InterPro" id="IPR001138">
    <property type="entry name" value="Zn2Cys6_DnaBD"/>
</dbReference>
<feature type="compositionally biased region" description="Polar residues" evidence="6">
    <location>
        <begin position="321"/>
        <end position="331"/>
    </location>
</feature>
<dbReference type="InterPro" id="IPR036864">
    <property type="entry name" value="Zn2-C6_fun-type_DNA-bd_sf"/>
</dbReference>
<dbReference type="Pfam" id="PF00172">
    <property type="entry name" value="Zn_clus"/>
    <property type="match status" value="1"/>
</dbReference>
<comment type="subcellular location">
    <subcellularLocation>
        <location evidence="1">Nucleus</location>
    </subcellularLocation>
</comment>
<dbReference type="SMART" id="SM00066">
    <property type="entry name" value="GAL4"/>
    <property type="match status" value="1"/>
</dbReference>
<feature type="domain" description="Zn(2)-C6 fungal-type" evidence="7">
    <location>
        <begin position="213"/>
        <end position="243"/>
    </location>
</feature>
<comment type="caution">
    <text evidence="8">The sequence shown here is derived from an EMBL/GenBank/DDBJ whole genome shotgun (WGS) entry which is preliminary data.</text>
</comment>
<feature type="compositionally biased region" description="Polar residues" evidence="6">
    <location>
        <begin position="95"/>
        <end position="108"/>
    </location>
</feature>
<proteinExistence type="predicted"/>
<dbReference type="Proteomes" id="UP000243797">
    <property type="component" value="Unassembled WGS sequence"/>
</dbReference>
<dbReference type="InterPro" id="IPR007219">
    <property type="entry name" value="XnlR_reg_dom"/>
</dbReference>
<evidence type="ECO:0000256" key="2">
    <source>
        <dbReference type="ARBA" id="ARBA00022723"/>
    </source>
</evidence>
<evidence type="ECO:0000256" key="1">
    <source>
        <dbReference type="ARBA" id="ARBA00004123"/>
    </source>
</evidence>
<dbReference type="PANTHER" id="PTHR47338:SF11">
    <property type="entry name" value="ZN(II)2CYS6 TRANSCRIPTION FACTOR (EUROFUNG)"/>
    <property type="match status" value="1"/>
</dbReference>
<keyword evidence="4" id="KW-0804">Transcription</keyword>
<protein>
    <recommendedName>
        <fullName evidence="7">Zn(2)-C6 fungal-type domain-containing protein</fullName>
    </recommendedName>
</protein>
<evidence type="ECO:0000313" key="9">
    <source>
        <dbReference type="Proteomes" id="UP000243797"/>
    </source>
</evidence>
<dbReference type="PROSITE" id="PS00463">
    <property type="entry name" value="ZN2_CY6_FUNGAL_1"/>
    <property type="match status" value="1"/>
</dbReference>
<evidence type="ECO:0000256" key="4">
    <source>
        <dbReference type="ARBA" id="ARBA00023163"/>
    </source>
</evidence>
<dbReference type="GO" id="GO:0008270">
    <property type="term" value="F:zinc ion binding"/>
    <property type="evidence" value="ECO:0007669"/>
    <property type="project" value="InterPro"/>
</dbReference>
<dbReference type="Pfam" id="PF04082">
    <property type="entry name" value="Fungal_trans"/>
    <property type="match status" value="1"/>
</dbReference>
<dbReference type="STRING" id="2082308.A0A2K1R1B5"/>
<dbReference type="InterPro" id="IPR050815">
    <property type="entry name" value="TF_fung"/>
</dbReference>
<feature type="compositionally biased region" description="Basic and acidic residues" evidence="6">
    <location>
        <begin position="138"/>
        <end position="151"/>
    </location>
</feature>
<dbReference type="PROSITE" id="PS50048">
    <property type="entry name" value="ZN2_CY6_FUNGAL_2"/>
    <property type="match status" value="1"/>
</dbReference>
<name>A0A2K1R1B5_9PEZI</name>
<evidence type="ECO:0000259" key="7">
    <source>
        <dbReference type="PROSITE" id="PS50048"/>
    </source>
</evidence>
<feature type="compositionally biased region" description="Polar residues" evidence="6">
    <location>
        <begin position="1"/>
        <end position="11"/>
    </location>
</feature>
<keyword evidence="2" id="KW-0479">Metal-binding</keyword>
<dbReference type="CDD" id="cd00067">
    <property type="entry name" value="GAL4"/>
    <property type="match status" value="1"/>
</dbReference>
<feature type="compositionally biased region" description="Polar residues" evidence="6">
    <location>
        <begin position="116"/>
        <end position="130"/>
    </location>
</feature>
<evidence type="ECO:0000256" key="6">
    <source>
        <dbReference type="SAM" id="MobiDB-lite"/>
    </source>
</evidence>
<feature type="region of interest" description="Disordered" evidence="6">
    <location>
        <begin position="251"/>
        <end position="274"/>
    </location>
</feature>
<dbReference type="Gene3D" id="4.10.240.10">
    <property type="entry name" value="Zn(2)-C6 fungal-type DNA-binding domain"/>
    <property type="match status" value="1"/>
</dbReference>
<sequence>MSAQTSTSNPVNGKDASCRQLPGLHELLSPSLRHDTSSPGKYPSLAGTVGRPAPGNFHSPTTFGPPPQPWHTMHQSLPGPQSFNADRPVPRTDSVFRSSNAPQYNTGNLGPPSAYPTPTAQRQSISTGSEFRTPIPVHHHECPEEARRDSARSNSTFSTNNVECIGQQHFPGRGLCYVYSNGDTCPVVIDGEMVNPMWGTTKAGKARKRLAQACLNCREKKIRCEPRQPRCVQCEKSKRECIMYVSDKTLPPRESMSHEMSRPTSQQQSPDMPVPVANSIILPTLSPAPNRQSPPEMVLNPLESRQFYPIKRRRSDEDEASTSPQDMSKSFSVRPKLSLANLDHPPINSEQLQREASRVKAEADASSDIFPASGISGSGTWDVDPFETNPDDTVRLLNAFFVQSIACCNNLFPKRPFWKWVTGNRHKSTDERMVLLAMLAIGGATAKDKSSFAVSCAERASLAAASRLGKFGLPLAQARLLLCIYRYAKGHDSLASEYQSGAINVLKMCGMNTEAGCAVSDSDPVLFDLKREQLVESKRRTFWSVLLLDRQTCVYFNTFSVLRNESVHLKLPTSESDFENGFPSRAPFFETSITRPAYMTSPGSDTVSPGAQMFNACRVSGYVDEFIMTHNHRFTSSYARDYEVFFRNADEQLSRWFAGLPADLHISGFSLGKAVQHELTGVITVMSSLYHVTVMRSCRYTWHKQLGRNQVAKNIQKANHSAHQLLQLAHTLCAFGQNLPEGQCLQDLVSPFFATAVTMAIDTISAGGYLSDLRKLVGAVMDGFTIIQTIGYTWPVAKVQLCDVERRMSDLQTLFHNPEQAPPNVVLVGGFGWRCKESFIKAYDIDYDLIYGVENEEYLHALRG</sequence>
<dbReference type="EMBL" id="NKHZ01000012">
    <property type="protein sequence ID" value="PNS21088.1"/>
    <property type="molecule type" value="Genomic_DNA"/>
</dbReference>
<dbReference type="AlphaFoldDB" id="A0A2K1R1B5"/>
<dbReference type="GO" id="GO:0000981">
    <property type="term" value="F:DNA-binding transcription factor activity, RNA polymerase II-specific"/>
    <property type="evidence" value="ECO:0007669"/>
    <property type="project" value="InterPro"/>
</dbReference>
<dbReference type="GO" id="GO:0006351">
    <property type="term" value="P:DNA-templated transcription"/>
    <property type="evidence" value="ECO:0007669"/>
    <property type="project" value="InterPro"/>
</dbReference>
<keyword evidence="3" id="KW-0805">Transcription regulation</keyword>
<dbReference type="SUPFAM" id="SSF57701">
    <property type="entry name" value="Zn2/Cys6 DNA-binding domain"/>
    <property type="match status" value="1"/>
</dbReference>
<feature type="region of interest" description="Disordered" evidence="6">
    <location>
        <begin position="1"/>
        <end position="154"/>
    </location>
</feature>
<gene>
    <name evidence="8" type="ORF">CAC42_3426</name>
</gene>
<dbReference type="GO" id="GO:0005634">
    <property type="term" value="C:nucleus"/>
    <property type="evidence" value="ECO:0007669"/>
    <property type="project" value="UniProtKB-SubCell"/>
</dbReference>
<evidence type="ECO:0000313" key="8">
    <source>
        <dbReference type="EMBL" id="PNS21088.1"/>
    </source>
</evidence>
<evidence type="ECO:0000256" key="3">
    <source>
        <dbReference type="ARBA" id="ARBA00023015"/>
    </source>
</evidence>
<feature type="region of interest" description="Disordered" evidence="6">
    <location>
        <begin position="313"/>
        <end position="332"/>
    </location>
</feature>
<feature type="compositionally biased region" description="Polar residues" evidence="6">
    <location>
        <begin position="73"/>
        <end position="84"/>
    </location>
</feature>
<organism evidence="8 9">
    <name type="scientific">Sphaceloma murrayae</name>
    <dbReference type="NCBI Taxonomy" id="2082308"/>
    <lineage>
        <taxon>Eukaryota</taxon>
        <taxon>Fungi</taxon>
        <taxon>Dikarya</taxon>
        <taxon>Ascomycota</taxon>
        <taxon>Pezizomycotina</taxon>
        <taxon>Dothideomycetes</taxon>
        <taxon>Dothideomycetidae</taxon>
        <taxon>Myriangiales</taxon>
        <taxon>Elsinoaceae</taxon>
        <taxon>Sphaceloma</taxon>
    </lineage>
</organism>
<keyword evidence="9" id="KW-1185">Reference proteome</keyword>
<accession>A0A2K1R1B5</accession>
<dbReference type="PANTHER" id="PTHR47338">
    <property type="entry name" value="ZN(II)2CYS6 TRANSCRIPTION FACTOR (EUROFUNG)-RELATED"/>
    <property type="match status" value="1"/>
</dbReference>
<dbReference type="CDD" id="cd12148">
    <property type="entry name" value="fungal_TF_MHR"/>
    <property type="match status" value="1"/>
</dbReference>